<feature type="domain" description="HTH lysR-type" evidence="5">
    <location>
        <begin position="14"/>
        <end position="70"/>
    </location>
</feature>
<dbReference type="Pfam" id="PF00126">
    <property type="entry name" value="HTH_1"/>
    <property type="match status" value="1"/>
</dbReference>
<dbReference type="PROSITE" id="PS50931">
    <property type="entry name" value="HTH_LYSR"/>
    <property type="match status" value="1"/>
</dbReference>
<dbReference type="SUPFAM" id="SSF53850">
    <property type="entry name" value="Periplasmic binding protein-like II"/>
    <property type="match status" value="1"/>
</dbReference>
<dbReference type="InterPro" id="IPR005119">
    <property type="entry name" value="LysR_subst-bd"/>
</dbReference>
<reference evidence="7" key="1">
    <citation type="submission" date="2018-03" db="EMBL/GenBank/DDBJ databases">
        <title>Genomic analysis of the strain SH-1 isolated from shrimp intestine.</title>
        <authorList>
            <person name="Kim Y.-S."/>
            <person name="Kim S.-E."/>
            <person name="Kim K.-H."/>
        </authorList>
    </citation>
    <scope>NUCLEOTIDE SEQUENCE [LARGE SCALE GENOMIC DNA]</scope>
    <source>
        <strain evidence="7">SH-1</strain>
    </source>
</reference>
<dbReference type="Gene3D" id="1.10.10.10">
    <property type="entry name" value="Winged helix-like DNA-binding domain superfamily/Winged helix DNA-binding domain"/>
    <property type="match status" value="1"/>
</dbReference>
<evidence type="ECO:0000256" key="1">
    <source>
        <dbReference type="ARBA" id="ARBA00009437"/>
    </source>
</evidence>
<dbReference type="InterPro" id="IPR000847">
    <property type="entry name" value="LysR_HTH_N"/>
</dbReference>
<keyword evidence="3" id="KW-0238">DNA-binding</keyword>
<dbReference type="KEGG" id="thas:C6Y53_15920"/>
<proteinExistence type="inferred from homology"/>
<dbReference type="GO" id="GO:0003700">
    <property type="term" value="F:DNA-binding transcription factor activity"/>
    <property type="evidence" value="ECO:0007669"/>
    <property type="project" value="InterPro"/>
</dbReference>
<dbReference type="InterPro" id="IPR036388">
    <property type="entry name" value="WH-like_DNA-bd_sf"/>
</dbReference>
<dbReference type="PANTHER" id="PTHR30126">
    <property type="entry name" value="HTH-TYPE TRANSCRIPTIONAL REGULATOR"/>
    <property type="match status" value="1"/>
</dbReference>
<dbReference type="GO" id="GO:0000976">
    <property type="term" value="F:transcription cis-regulatory region binding"/>
    <property type="evidence" value="ECO:0007669"/>
    <property type="project" value="TreeGrafter"/>
</dbReference>
<dbReference type="EMBL" id="CP027665">
    <property type="protein sequence ID" value="AVO39049.1"/>
    <property type="molecule type" value="Genomic_DNA"/>
</dbReference>
<sequence length="306" mass="33847">MAKKALVKQIVDADLKLLRIFKAVVESGGLSAAETELNIGRSTISKYISDLEIRLDLTLCTRGPAGFSVTDDGRRVLDALEQLLSAVSHFRTEVNAIKQKLAGTIRISLFDLCASNPESHVARAIRKFNETAPEVQVELSMEPPNVIESLVIGGHIDVGVIAEHRPSASLTYMPIYGEDMFLYCGHEHRFFGLRDDDLDLDGVRSANYAGLSVNSPNLHVGQQLKLRRSATVQSEHALTLLILSGRYVGFLPDHLARPFVDKTMMRAVLPEQINYRSTFAAVTRKTPAPNRITRLFLDTLVQEHSG</sequence>
<accession>A0A2S0MT32</accession>
<evidence type="ECO:0000256" key="4">
    <source>
        <dbReference type="ARBA" id="ARBA00023163"/>
    </source>
</evidence>
<organism evidence="6 7">
    <name type="scientific">Pukyongiella litopenaei</name>
    <dbReference type="NCBI Taxonomy" id="2605946"/>
    <lineage>
        <taxon>Bacteria</taxon>
        <taxon>Pseudomonadati</taxon>
        <taxon>Pseudomonadota</taxon>
        <taxon>Alphaproteobacteria</taxon>
        <taxon>Rhodobacterales</taxon>
        <taxon>Paracoccaceae</taxon>
        <taxon>Pukyongiella</taxon>
    </lineage>
</organism>
<protein>
    <submittedName>
        <fullName evidence="6">LysR family transcriptional regulator</fullName>
    </submittedName>
</protein>
<evidence type="ECO:0000256" key="3">
    <source>
        <dbReference type="ARBA" id="ARBA00023125"/>
    </source>
</evidence>
<evidence type="ECO:0000313" key="7">
    <source>
        <dbReference type="Proteomes" id="UP000237655"/>
    </source>
</evidence>
<dbReference type="RefSeq" id="WP_106473359.1">
    <property type="nucleotide sequence ID" value="NZ_CP027665.1"/>
</dbReference>
<gene>
    <name evidence="6" type="ORF">C6Y53_15920</name>
</gene>
<dbReference type="PANTHER" id="PTHR30126:SF98">
    <property type="entry name" value="HTH-TYPE TRANSCRIPTIONAL ACTIVATOR BAUR"/>
    <property type="match status" value="1"/>
</dbReference>
<evidence type="ECO:0000256" key="2">
    <source>
        <dbReference type="ARBA" id="ARBA00023015"/>
    </source>
</evidence>
<dbReference type="AlphaFoldDB" id="A0A2S0MT32"/>
<evidence type="ECO:0000259" key="5">
    <source>
        <dbReference type="PROSITE" id="PS50931"/>
    </source>
</evidence>
<dbReference type="Proteomes" id="UP000237655">
    <property type="component" value="Chromosome"/>
</dbReference>
<evidence type="ECO:0000313" key="6">
    <source>
        <dbReference type="EMBL" id="AVO39049.1"/>
    </source>
</evidence>
<dbReference type="Gene3D" id="3.40.190.290">
    <property type="match status" value="1"/>
</dbReference>
<keyword evidence="4" id="KW-0804">Transcription</keyword>
<comment type="similarity">
    <text evidence="1">Belongs to the LysR transcriptional regulatory family.</text>
</comment>
<dbReference type="InterPro" id="IPR036390">
    <property type="entry name" value="WH_DNA-bd_sf"/>
</dbReference>
<keyword evidence="7" id="KW-1185">Reference proteome</keyword>
<dbReference type="SUPFAM" id="SSF46785">
    <property type="entry name" value="Winged helix' DNA-binding domain"/>
    <property type="match status" value="1"/>
</dbReference>
<name>A0A2S0MT32_9RHOB</name>
<dbReference type="CDD" id="cd05466">
    <property type="entry name" value="PBP2_LTTR_substrate"/>
    <property type="match status" value="1"/>
</dbReference>
<keyword evidence="2" id="KW-0805">Transcription regulation</keyword>
<dbReference type="Pfam" id="PF03466">
    <property type="entry name" value="LysR_substrate"/>
    <property type="match status" value="1"/>
</dbReference>